<dbReference type="EMBL" id="CP061336">
    <property type="protein sequence ID" value="QNU67675.1"/>
    <property type="molecule type" value="Genomic_DNA"/>
</dbReference>
<proteinExistence type="predicted"/>
<gene>
    <name evidence="2" type="ORF">EHE19_004160</name>
</gene>
<dbReference type="KEGG" id="rher:EHE19_004160"/>
<evidence type="ECO:0000256" key="1">
    <source>
        <dbReference type="SAM" id="MobiDB-lite"/>
    </source>
</evidence>
<dbReference type="Proteomes" id="UP000306409">
    <property type="component" value="Chromosome"/>
</dbReference>
<feature type="region of interest" description="Disordered" evidence="1">
    <location>
        <begin position="28"/>
        <end position="59"/>
    </location>
</feature>
<organism evidence="2 3">
    <name type="scientific">Ruminiclostridium herbifermentans</name>
    <dbReference type="NCBI Taxonomy" id="2488810"/>
    <lineage>
        <taxon>Bacteria</taxon>
        <taxon>Bacillati</taxon>
        <taxon>Bacillota</taxon>
        <taxon>Clostridia</taxon>
        <taxon>Eubacteriales</taxon>
        <taxon>Oscillospiraceae</taxon>
        <taxon>Ruminiclostridium</taxon>
    </lineage>
</organism>
<evidence type="ECO:0000313" key="3">
    <source>
        <dbReference type="Proteomes" id="UP000306409"/>
    </source>
</evidence>
<dbReference type="AlphaFoldDB" id="A0A4V6ENL6"/>
<keyword evidence="3" id="KW-1185">Reference proteome</keyword>
<reference evidence="2 3" key="1">
    <citation type="submission" date="2020-09" db="EMBL/GenBank/DDBJ databases">
        <title>Characterization and genome sequencing of Ruminiclostridium sp. nov. MA18.</title>
        <authorList>
            <person name="Rettenmaier R."/>
            <person name="Kowollik M.-L."/>
            <person name="Liebl W."/>
            <person name="Zverlov V."/>
        </authorList>
    </citation>
    <scope>NUCLEOTIDE SEQUENCE [LARGE SCALE GENOMIC DNA]</scope>
    <source>
        <strain evidence="2 3">MA18</strain>
    </source>
</reference>
<evidence type="ECO:0000313" key="2">
    <source>
        <dbReference type="EMBL" id="QNU67675.1"/>
    </source>
</evidence>
<accession>A0A4V6ENL6</accession>
<name>A0A4V6ENL6_9FIRM</name>
<protein>
    <submittedName>
        <fullName evidence="2">Uncharacterized protein</fullName>
    </submittedName>
</protein>
<feature type="compositionally biased region" description="Polar residues" evidence="1">
    <location>
        <begin position="29"/>
        <end position="41"/>
    </location>
</feature>
<sequence>MNLLTIIFPLVAVVGGVIALAYINRNDTKASQVSKRVNSKASKNKTQEEMRGKSTAHIR</sequence>
<dbReference type="RefSeq" id="WP_137698029.1">
    <property type="nucleotide sequence ID" value="NZ_CP061336.1"/>
</dbReference>